<dbReference type="InterPro" id="IPR004385">
    <property type="entry name" value="NDP_pyrophosphatase"/>
</dbReference>
<evidence type="ECO:0000256" key="6">
    <source>
        <dbReference type="ARBA" id="ARBA00022801"/>
    </source>
</evidence>
<organism evidence="14 15">
    <name type="scientific">Tropicimonas omnivorans</name>
    <dbReference type="NCBI Taxonomy" id="3075590"/>
    <lineage>
        <taxon>Bacteria</taxon>
        <taxon>Pseudomonadati</taxon>
        <taxon>Pseudomonadota</taxon>
        <taxon>Alphaproteobacteria</taxon>
        <taxon>Rhodobacterales</taxon>
        <taxon>Roseobacteraceae</taxon>
        <taxon>Tropicimonas</taxon>
    </lineage>
</organism>
<reference evidence="14 15" key="1">
    <citation type="submission" date="2023-09" db="EMBL/GenBank/DDBJ databases">
        <authorList>
            <person name="Rey-Velasco X."/>
        </authorList>
    </citation>
    <scope>NUCLEOTIDE SEQUENCE [LARGE SCALE GENOMIC DNA]</scope>
    <source>
        <strain evidence="14 15">F158</strain>
    </source>
</reference>
<dbReference type="Proteomes" id="UP001265259">
    <property type="component" value="Unassembled WGS sequence"/>
</dbReference>
<proteinExistence type="inferred from homology"/>
<dbReference type="PROSITE" id="PS00893">
    <property type="entry name" value="NUDIX_BOX"/>
    <property type="match status" value="1"/>
</dbReference>
<sequence>MADRTICFLAGPLSDPGLLRSVTGERLRLEPARLDGFGTAGPDEESGGPVCLRRADGSVGGVLAELTGDAAQRLATYVALFGAELRKVRVGEEAALAPLNEEAPLRSHDAAAWAQRLGPSAPLAAEEALAALAAGVPADVVKGRYAKLMVRAQARANARNDTPPATTRRAREEGDLVIEGWRQPYANFFAVEEYDIDHIRFDGTRSGRLERAVFVSGDAVTVLPYDPVRDRVLLVEQIRLGPLGRGDPNPWTLEPIAGRLDGGETPETTARREAEEEAGLALTELIPCGRYYPSPGAKSEFVYSYIGLADLPDGAGGLGGAAEEAEDIRAHVLSFDSLMSLIASGEAQTGPLIISALRLAALRPSLRS</sequence>
<evidence type="ECO:0000256" key="5">
    <source>
        <dbReference type="ARBA" id="ARBA00022723"/>
    </source>
</evidence>
<protein>
    <recommendedName>
        <fullName evidence="4">ADP-ribose pyrophosphatase</fullName>
        <ecNumber evidence="3">3.6.1.13</ecNumber>
    </recommendedName>
    <alternativeName>
        <fullName evidence="9">ADP-ribose diphosphatase</fullName>
    </alternativeName>
    <alternativeName>
        <fullName evidence="11">ADP-ribose phosphohydrolase</fullName>
    </alternativeName>
    <alternativeName>
        <fullName evidence="10">Adenosine diphosphoribose pyrophosphatase</fullName>
    </alternativeName>
</protein>
<comment type="cofactor">
    <cofactor evidence="1">
        <name>Mg(2+)</name>
        <dbReference type="ChEBI" id="CHEBI:18420"/>
    </cofactor>
</comment>
<dbReference type="EMBL" id="JAVRHL010000003">
    <property type="protein sequence ID" value="MDT0683323.1"/>
    <property type="molecule type" value="Genomic_DNA"/>
</dbReference>
<dbReference type="RefSeq" id="WP_311691759.1">
    <property type="nucleotide sequence ID" value="NZ_JAVRHL010000003.1"/>
</dbReference>
<dbReference type="NCBIfam" id="TIGR00052">
    <property type="entry name" value="nudix-type nucleoside diphosphatase, YffH/AdpP family"/>
    <property type="match status" value="1"/>
</dbReference>
<keyword evidence="15" id="KW-1185">Reference proteome</keyword>
<gene>
    <name evidence="14" type="ORF">RM543_11545</name>
</gene>
<evidence type="ECO:0000256" key="1">
    <source>
        <dbReference type="ARBA" id="ARBA00001946"/>
    </source>
</evidence>
<comment type="function">
    <text evidence="8">Acts on ADP-mannose and ADP-glucose as well as ADP-ribose. Prevents glycogen biosynthesis. The reaction catalyzed by this enzyme is a limiting step of the gluconeogenic process.</text>
</comment>
<evidence type="ECO:0000313" key="15">
    <source>
        <dbReference type="Proteomes" id="UP001265259"/>
    </source>
</evidence>
<dbReference type="InterPro" id="IPR015797">
    <property type="entry name" value="NUDIX_hydrolase-like_dom_sf"/>
</dbReference>
<dbReference type="PANTHER" id="PTHR11839">
    <property type="entry name" value="UDP/ADP-SUGAR PYROPHOSPHATASE"/>
    <property type="match status" value="1"/>
</dbReference>
<evidence type="ECO:0000256" key="12">
    <source>
        <dbReference type="ARBA" id="ARBA00049546"/>
    </source>
</evidence>
<dbReference type="PROSITE" id="PS51462">
    <property type="entry name" value="NUDIX"/>
    <property type="match status" value="1"/>
</dbReference>
<evidence type="ECO:0000313" key="14">
    <source>
        <dbReference type="EMBL" id="MDT0683323.1"/>
    </source>
</evidence>
<evidence type="ECO:0000259" key="13">
    <source>
        <dbReference type="PROSITE" id="PS51462"/>
    </source>
</evidence>
<dbReference type="EC" id="3.6.1.13" evidence="3"/>
<feature type="domain" description="Nudix hydrolase" evidence="13">
    <location>
        <begin position="215"/>
        <end position="355"/>
    </location>
</feature>
<comment type="catalytic activity">
    <reaction evidence="12">
        <text>ADP-D-ribose + H2O = D-ribose 5-phosphate + AMP + 2 H(+)</text>
        <dbReference type="Rhea" id="RHEA:10412"/>
        <dbReference type="ChEBI" id="CHEBI:15377"/>
        <dbReference type="ChEBI" id="CHEBI:15378"/>
        <dbReference type="ChEBI" id="CHEBI:57967"/>
        <dbReference type="ChEBI" id="CHEBI:78346"/>
        <dbReference type="ChEBI" id="CHEBI:456215"/>
        <dbReference type="EC" id="3.6.1.13"/>
    </reaction>
</comment>
<evidence type="ECO:0000256" key="9">
    <source>
        <dbReference type="ARBA" id="ARBA00030162"/>
    </source>
</evidence>
<evidence type="ECO:0000256" key="3">
    <source>
        <dbReference type="ARBA" id="ARBA00012453"/>
    </source>
</evidence>
<evidence type="ECO:0000256" key="10">
    <source>
        <dbReference type="ARBA" id="ARBA00030308"/>
    </source>
</evidence>
<comment type="similarity">
    <text evidence="2">Belongs to the Nudix hydrolase family. NudF subfamily.</text>
</comment>
<dbReference type="InterPro" id="IPR000086">
    <property type="entry name" value="NUDIX_hydrolase_dom"/>
</dbReference>
<accession>A0ABU3DID8</accession>
<dbReference type="Pfam" id="PF00293">
    <property type="entry name" value="NUDIX"/>
    <property type="match status" value="1"/>
</dbReference>
<dbReference type="SUPFAM" id="SSF55811">
    <property type="entry name" value="Nudix"/>
    <property type="match status" value="1"/>
</dbReference>
<evidence type="ECO:0000256" key="8">
    <source>
        <dbReference type="ARBA" id="ARBA00025164"/>
    </source>
</evidence>
<dbReference type="CDD" id="cd24155">
    <property type="entry name" value="NUDIX_ADPRase"/>
    <property type="match status" value="1"/>
</dbReference>
<keyword evidence="7" id="KW-0460">Magnesium</keyword>
<dbReference type="InterPro" id="IPR020084">
    <property type="entry name" value="NUDIX_hydrolase_CS"/>
</dbReference>
<comment type="caution">
    <text evidence="14">The sequence shown here is derived from an EMBL/GenBank/DDBJ whole genome shotgun (WGS) entry which is preliminary data.</text>
</comment>
<evidence type="ECO:0000256" key="7">
    <source>
        <dbReference type="ARBA" id="ARBA00022842"/>
    </source>
</evidence>
<keyword evidence="5" id="KW-0479">Metal-binding</keyword>
<evidence type="ECO:0000256" key="4">
    <source>
        <dbReference type="ARBA" id="ARBA00013297"/>
    </source>
</evidence>
<dbReference type="Gene3D" id="3.90.79.10">
    <property type="entry name" value="Nucleoside Triphosphate Pyrophosphohydrolase"/>
    <property type="match status" value="1"/>
</dbReference>
<evidence type="ECO:0000256" key="11">
    <source>
        <dbReference type="ARBA" id="ARBA00033056"/>
    </source>
</evidence>
<dbReference type="PANTHER" id="PTHR11839:SF5">
    <property type="entry name" value="ADP-RIBOSE PYROPHOSPHATASE"/>
    <property type="match status" value="1"/>
</dbReference>
<keyword evidence="6" id="KW-0378">Hydrolase</keyword>
<evidence type="ECO:0000256" key="2">
    <source>
        <dbReference type="ARBA" id="ARBA00007482"/>
    </source>
</evidence>
<name>A0ABU3DID8_9RHOB</name>